<protein>
    <submittedName>
        <fullName evidence="4">Replication factor C (RfcS)</fullName>
    </submittedName>
</protein>
<evidence type="ECO:0000256" key="2">
    <source>
        <dbReference type="ARBA" id="ARBA00022741"/>
    </source>
</evidence>
<evidence type="ECO:0000256" key="3">
    <source>
        <dbReference type="ARBA" id="ARBA00022840"/>
    </source>
</evidence>
<dbReference type="InterPro" id="IPR050238">
    <property type="entry name" value="DNA_Rep/Repair_Clamp_Loader"/>
</dbReference>
<gene>
    <name evidence="4" type="primary">rfcS</name>
</gene>
<keyword evidence="3" id="KW-0067">ATP-binding</keyword>
<dbReference type="PANTHER" id="PTHR11669">
    <property type="entry name" value="REPLICATION FACTOR C / DNA POLYMERASE III GAMMA-TAU SUBUNIT"/>
    <property type="match status" value="1"/>
</dbReference>
<dbReference type="GO" id="GO:0005524">
    <property type="term" value="F:ATP binding"/>
    <property type="evidence" value="ECO:0007669"/>
    <property type="project" value="UniProtKB-KW"/>
</dbReference>
<organism evidence="4">
    <name type="scientific">uncultured marine group II/III euryarchaeote AD1000_88_G11</name>
    <dbReference type="NCBI Taxonomy" id="1457822"/>
    <lineage>
        <taxon>Archaea</taxon>
        <taxon>Methanobacteriati</taxon>
        <taxon>Methanobacteriota</taxon>
        <taxon>environmental samples</taxon>
    </lineage>
</organism>
<evidence type="ECO:0000256" key="1">
    <source>
        <dbReference type="ARBA" id="ARBA00022705"/>
    </source>
</evidence>
<reference evidence="4" key="1">
    <citation type="journal article" date="2014" name="Genome Biol. Evol.">
        <title>Pangenome evidence for extensive interdomain horizontal transfer affecting lineage core and shell genes in uncultured planktonic thaumarchaeota and euryarchaeota.</title>
        <authorList>
            <person name="Deschamps P."/>
            <person name="Zivanovic Y."/>
            <person name="Moreira D."/>
            <person name="Rodriguez-Valera F."/>
            <person name="Lopez-Garcia P."/>
        </authorList>
    </citation>
    <scope>NUCLEOTIDE SEQUENCE</scope>
</reference>
<proteinExistence type="predicted"/>
<dbReference type="AlphaFoldDB" id="A0A075G5E8"/>
<accession>A0A075G5E8</accession>
<dbReference type="GO" id="GO:0005663">
    <property type="term" value="C:DNA replication factor C complex"/>
    <property type="evidence" value="ECO:0007669"/>
    <property type="project" value="TreeGrafter"/>
</dbReference>
<dbReference type="GO" id="GO:0003689">
    <property type="term" value="F:DNA clamp loader activity"/>
    <property type="evidence" value="ECO:0007669"/>
    <property type="project" value="TreeGrafter"/>
</dbReference>
<dbReference type="EMBL" id="KF900494">
    <property type="protein sequence ID" value="AIE96977.1"/>
    <property type="molecule type" value="Genomic_DNA"/>
</dbReference>
<dbReference type="GO" id="GO:0006281">
    <property type="term" value="P:DNA repair"/>
    <property type="evidence" value="ECO:0007669"/>
    <property type="project" value="TreeGrafter"/>
</dbReference>
<dbReference type="SUPFAM" id="SSF52540">
    <property type="entry name" value="P-loop containing nucleoside triphosphate hydrolases"/>
    <property type="match status" value="1"/>
</dbReference>
<sequence length="270" mass="32668">MEKLNIHQNIKKKLNSFLSKKRIPHIIFYGQYGSGKRHVLFYFLNKIYKENKEHIKKYVIYVNCAHKQGIRFFREELKFFARTHIQNNRGEFFKSIVLLNADKLTTDTQSALRRCIELYSESTRFFIIVEDKEKLLMPILSRFCDIYIPLPLINGERKSLYRYNLESIKETLYEKERVRWLHQKIFEKKMESCNDCLILSEELYNKGYSLLDLLPTIFKIDSIKERDKYLLKILFHEIRVEFRNESLLIFLFVFLVLLRPKIDLENINAM</sequence>
<keyword evidence="1" id="KW-0235">DNA replication</keyword>
<name>A0A075G5E8_9EURY</name>
<dbReference type="Gene3D" id="3.40.50.300">
    <property type="entry name" value="P-loop containing nucleotide triphosphate hydrolases"/>
    <property type="match status" value="1"/>
</dbReference>
<dbReference type="PANTHER" id="PTHR11669:SF20">
    <property type="entry name" value="REPLICATION FACTOR C SUBUNIT 4"/>
    <property type="match status" value="1"/>
</dbReference>
<dbReference type="InterPro" id="IPR027417">
    <property type="entry name" value="P-loop_NTPase"/>
</dbReference>
<dbReference type="GO" id="GO:0006261">
    <property type="term" value="P:DNA-templated DNA replication"/>
    <property type="evidence" value="ECO:0007669"/>
    <property type="project" value="TreeGrafter"/>
</dbReference>
<evidence type="ECO:0000313" key="4">
    <source>
        <dbReference type="EMBL" id="AIE96977.1"/>
    </source>
</evidence>
<keyword evidence="2" id="KW-0547">Nucleotide-binding</keyword>